<gene>
    <name evidence="1" type="ORF">LCGC14_1317520</name>
</gene>
<reference evidence="1" key="1">
    <citation type="journal article" date="2015" name="Nature">
        <title>Complex archaea that bridge the gap between prokaryotes and eukaryotes.</title>
        <authorList>
            <person name="Spang A."/>
            <person name="Saw J.H."/>
            <person name="Jorgensen S.L."/>
            <person name="Zaremba-Niedzwiedzka K."/>
            <person name="Martijn J."/>
            <person name="Lind A.E."/>
            <person name="van Eijk R."/>
            <person name="Schleper C."/>
            <person name="Guy L."/>
            <person name="Ettema T.J."/>
        </authorList>
    </citation>
    <scope>NUCLEOTIDE SEQUENCE</scope>
</reference>
<protein>
    <submittedName>
        <fullName evidence="1">Uncharacterized protein</fullName>
    </submittedName>
</protein>
<dbReference type="EMBL" id="LAZR01007832">
    <property type="protein sequence ID" value="KKM82640.1"/>
    <property type="molecule type" value="Genomic_DNA"/>
</dbReference>
<sequence>MAKKFLPERHLVQEWLAKFHPNVLQWKRPRVGPIPGQAPDKYKGVKRGWPDIVFKENNVIYIVEAKVTPTSKACGQLKEYERLWPMTPEFSEYKDLQVKLIMLTTRDEIVVRETCEAFGIEYVIYTTPQIEAYKRKIALEGRSV</sequence>
<dbReference type="AlphaFoldDB" id="A0A0F9N1B2"/>
<evidence type="ECO:0000313" key="1">
    <source>
        <dbReference type="EMBL" id="KKM82640.1"/>
    </source>
</evidence>
<organism evidence="1">
    <name type="scientific">marine sediment metagenome</name>
    <dbReference type="NCBI Taxonomy" id="412755"/>
    <lineage>
        <taxon>unclassified sequences</taxon>
        <taxon>metagenomes</taxon>
        <taxon>ecological metagenomes</taxon>
    </lineage>
</organism>
<name>A0A0F9N1B2_9ZZZZ</name>
<comment type="caution">
    <text evidence="1">The sequence shown here is derived from an EMBL/GenBank/DDBJ whole genome shotgun (WGS) entry which is preliminary data.</text>
</comment>
<proteinExistence type="predicted"/>
<accession>A0A0F9N1B2</accession>